<dbReference type="GO" id="GO:0007023">
    <property type="term" value="P:post-chaperonin tubulin folding pathway"/>
    <property type="evidence" value="ECO:0007669"/>
    <property type="project" value="UniProtKB-UniRule"/>
</dbReference>
<keyword evidence="3" id="KW-1185">Reference proteome</keyword>
<dbReference type="AlphaFoldDB" id="A0A8S3YEM9"/>
<comment type="subcellular location">
    <subcellularLocation>
        <location evidence="1">Cytoplasm</location>
        <location evidence="1">Cytoskeleton</location>
    </subcellularLocation>
</comment>
<dbReference type="OrthoDB" id="296187at2759"/>
<dbReference type="GO" id="GO:0005829">
    <property type="term" value="C:cytosol"/>
    <property type="evidence" value="ECO:0007669"/>
    <property type="project" value="TreeGrafter"/>
</dbReference>
<keyword evidence="1" id="KW-0963">Cytoplasm</keyword>
<evidence type="ECO:0000256" key="1">
    <source>
        <dbReference type="RuleBase" id="RU364030"/>
    </source>
</evidence>
<dbReference type="EMBL" id="CAJQZP010001697">
    <property type="protein sequence ID" value="CAG5058993.1"/>
    <property type="molecule type" value="Genomic_DNA"/>
</dbReference>
<keyword evidence="1" id="KW-0143">Chaperone</keyword>
<comment type="caution">
    <text evidence="2">The sequence shown here is derived from an EMBL/GenBank/DDBJ whole genome shotgun (WGS) entry which is preliminary data.</text>
</comment>
<evidence type="ECO:0000313" key="2">
    <source>
        <dbReference type="EMBL" id="CAG5058993.1"/>
    </source>
</evidence>
<dbReference type="PANTHER" id="PTHR21500:SF0">
    <property type="entry name" value="TUBULIN-SPECIFIC CHAPERONE A"/>
    <property type="match status" value="1"/>
</dbReference>
<comment type="similarity">
    <text evidence="1">Belongs to the TBCA family.</text>
</comment>
<dbReference type="GO" id="GO:0048487">
    <property type="term" value="F:beta-tubulin binding"/>
    <property type="evidence" value="ECO:0007669"/>
    <property type="project" value="InterPro"/>
</dbReference>
<comment type="subunit">
    <text evidence="1">Supercomplex made of cofactors A to E. Cofactors A and D function by capturing and stabilizing tubulin in a quasi-native conformation. Cofactor E binds to the cofactor D-tubulin complex; interaction with cofactor C then causes the release of tubulin polypeptides that are committed to the native state.</text>
</comment>
<dbReference type="InterPro" id="IPR004226">
    <property type="entry name" value="TBCA"/>
</dbReference>
<gene>
    <name evidence="2" type="ORF">PAPOLLO_LOCUS27823</name>
</gene>
<accession>A0A8S3YEM9</accession>
<evidence type="ECO:0000313" key="3">
    <source>
        <dbReference type="Proteomes" id="UP000691718"/>
    </source>
</evidence>
<keyword evidence="1" id="KW-0493">Microtubule</keyword>
<dbReference type="Pfam" id="PF02970">
    <property type="entry name" value="TBCA"/>
    <property type="match status" value="1"/>
</dbReference>
<sequence length="113" mass="13300">MEDPRIRQIKIKTGAVKRIAKETLVYAKEAEEQKIKVQKYKDENREEHETRKQEEVLQESLMMVPDCQRRLAKAFADLKSLLETEQDLKEHEDYIAAEQVLKEAECQLPETAQ</sequence>
<organism evidence="2 3">
    <name type="scientific">Parnassius apollo</name>
    <name type="common">Apollo butterfly</name>
    <name type="synonym">Papilio apollo</name>
    <dbReference type="NCBI Taxonomy" id="110799"/>
    <lineage>
        <taxon>Eukaryota</taxon>
        <taxon>Metazoa</taxon>
        <taxon>Ecdysozoa</taxon>
        <taxon>Arthropoda</taxon>
        <taxon>Hexapoda</taxon>
        <taxon>Insecta</taxon>
        <taxon>Pterygota</taxon>
        <taxon>Neoptera</taxon>
        <taxon>Endopterygota</taxon>
        <taxon>Lepidoptera</taxon>
        <taxon>Glossata</taxon>
        <taxon>Ditrysia</taxon>
        <taxon>Papilionoidea</taxon>
        <taxon>Papilionidae</taxon>
        <taxon>Parnassiinae</taxon>
        <taxon>Parnassini</taxon>
        <taxon>Parnassius</taxon>
        <taxon>Parnassius</taxon>
    </lineage>
</organism>
<dbReference type="Proteomes" id="UP000691718">
    <property type="component" value="Unassembled WGS sequence"/>
</dbReference>
<protein>
    <recommendedName>
        <fullName evidence="1">Tubulin-specific chaperone A</fullName>
    </recommendedName>
</protein>
<dbReference type="GO" id="GO:0005874">
    <property type="term" value="C:microtubule"/>
    <property type="evidence" value="ECO:0007669"/>
    <property type="project" value="UniProtKB-KW"/>
</dbReference>
<dbReference type="GO" id="GO:0007021">
    <property type="term" value="P:tubulin complex assembly"/>
    <property type="evidence" value="ECO:0007669"/>
    <property type="project" value="UniProtKB-UniRule"/>
</dbReference>
<name>A0A8S3YEM9_PARAO</name>
<reference evidence="2" key="1">
    <citation type="submission" date="2021-04" db="EMBL/GenBank/DDBJ databases">
        <authorList>
            <person name="Tunstrom K."/>
        </authorList>
    </citation>
    <scope>NUCLEOTIDE SEQUENCE</scope>
</reference>
<proteinExistence type="inferred from homology"/>
<dbReference type="PANTHER" id="PTHR21500">
    <property type="entry name" value="TUBULIN-SPECIFIC CHAPERONE A"/>
    <property type="match status" value="1"/>
</dbReference>
<keyword evidence="1" id="KW-0206">Cytoskeleton</keyword>